<gene>
    <name evidence="8" type="ORF">H2RhizoLitter7429_000003</name>
</gene>
<keyword evidence="4" id="KW-0946">Virion</keyword>
<evidence type="ECO:0000256" key="6">
    <source>
        <dbReference type="ARBA" id="ARBA00023296"/>
    </source>
</evidence>
<keyword evidence="2" id="KW-0945">Host-virus interaction</keyword>
<evidence type="ECO:0000313" key="8">
    <source>
        <dbReference type="EMBL" id="QDH86672.1"/>
    </source>
</evidence>
<protein>
    <recommendedName>
        <fullName evidence="9">Maturation</fullName>
    </recommendedName>
</protein>
<keyword evidence="6" id="KW-1160">Virus entry into host cell</keyword>
<accession>A0A514CZ68</accession>
<dbReference type="InterPro" id="IPR005563">
    <property type="entry name" value="A_protein"/>
</dbReference>
<evidence type="ECO:0000256" key="2">
    <source>
        <dbReference type="ARBA" id="ARBA00022581"/>
    </source>
</evidence>
<proteinExistence type="inferred from homology"/>
<name>A0A514CZ68_9VIRU</name>
<evidence type="ECO:0008006" key="9">
    <source>
        <dbReference type="Google" id="ProtNLM"/>
    </source>
</evidence>
<organism evidence="8">
    <name type="scientific">Leviviridae sp</name>
    <dbReference type="NCBI Taxonomy" id="2027243"/>
    <lineage>
        <taxon>Viruses</taxon>
        <taxon>Riboviria</taxon>
        <taxon>Orthornavirae</taxon>
        <taxon>Lenarviricota</taxon>
        <taxon>Leviviricetes</taxon>
        <taxon>Norzivirales</taxon>
        <taxon>Fiersviridae</taxon>
    </lineage>
</organism>
<sequence length="360" mass="40386">MSKERHEYLLTPDGASRSYQMDRYWETQPKPYKRPLGYSYSRAYNSGSYSNGFGDTHYYDIYSVNVGGSTGQTDLTIDAINKCYGKFISKMSDSQSQWVNNVIEAKDSIDMIASRATQIAKFAHSLRKGRFKQAAKALSTPSRPVKQIHLKSKDFGGQFLEYHFGWEPLLEDMHSAVRTLRQDEFNLDEVKVSVTLNDIANINVRDPSGDYLLVSHVDQRNTFRCKMGALFKVINPNAYKSNQLGLINPASIAWEAVPFSFVADWFGNIGQVLSSMTDFVGVEIQNAYTTTSTEIVQNYNETQVSYRNPMLDGSGRSSGKLFKVSRQQGIAGPAVSLRPFQGFSLTRGVTAISLALQFLK</sequence>
<dbReference type="GO" id="GO:0039666">
    <property type="term" value="P:virion attachment to host cell pilus"/>
    <property type="evidence" value="ECO:0007669"/>
    <property type="project" value="UniProtKB-KW"/>
</dbReference>
<evidence type="ECO:0000256" key="7">
    <source>
        <dbReference type="ARBA" id="ARBA00035110"/>
    </source>
</evidence>
<evidence type="ECO:0000256" key="3">
    <source>
        <dbReference type="ARBA" id="ARBA00022804"/>
    </source>
</evidence>
<comment type="similarity">
    <text evidence="7">Belongs to the Leviviricetes maturation protein family.</text>
</comment>
<evidence type="ECO:0000256" key="1">
    <source>
        <dbReference type="ARBA" id="ARBA00004328"/>
    </source>
</evidence>
<dbReference type="Pfam" id="PF03863">
    <property type="entry name" value="Phage_mat-A"/>
    <property type="match status" value="1"/>
</dbReference>
<evidence type="ECO:0000256" key="5">
    <source>
        <dbReference type="ARBA" id="ARBA00023104"/>
    </source>
</evidence>
<dbReference type="EMBL" id="MN032841">
    <property type="protein sequence ID" value="QDH86672.1"/>
    <property type="molecule type" value="Genomic_RNA"/>
</dbReference>
<dbReference type="GO" id="GO:0044423">
    <property type="term" value="C:virion component"/>
    <property type="evidence" value="ECO:0007669"/>
    <property type="project" value="UniProtKB-KW"/>
</dbReference>
<evidence type="ECO:0000256" key="4">
    <source>
        <dbReference type="ARBA" id="ARBA00022844"/>
    </source>
</evidence>
<reference evidence="8" key="1">
    <citation type="submission" date="2019-05" db="EMBL/GenBank/DDBJ databases">
        <title>Metatranscriptomic reconstruction reveals RNA viruses with the potential to shape carbon cycling in soil.</title>
        <authorList>
            <person name="Starr E.P."/>
            <person name="Nuccio E."/>
            <person name="Pett-Ridge J."/>
            <person name="Banfield J.F."/>
            <person name="Firestone M.K."/>
        </authorList>
    </citation>
    <scope>NUCLEOTIDE SEQUENCE</scope>
    <source>
        <strain evidence="8">H2_Rhizo_Litter_7_scaffold_429</strain>
    </source>
</reference>
<keyword evidence="5" id="KW-1175">Viral attachment to host cell pilus</keyword>
<keyword evidence="3" id="KW-1161">Viral attachment to host cell</keyword>
<comment type="subcellular location">
    <subcellularLocation>
        <location evidence="1">Virion</location>
    </subcellularLocation>
</comment>